<keyword evidence="12" id="KW-0449">Lipoprotein</keyword>
<sequence length="299" mass="32930">MKFKKYLISICTSVMMLSVVGCSNTSIDNSNSKEDKLNKESYGDDSVVIATSVAVAQILDELGIKISGIPTTSYDIPEGAKDAVEVGTPMNPDLEIIKSLNPDVVVSVDTLGQDFIDNFKQNNIPSEFVNLTSYNDLKETITTLGEKFNKIDKANEIINELETKESELESKFNNNEKPNVLVVFGAPGTMMLGTEKCYVGNLVDLAGGKNVLENSTSSFVQINKEELLNLNPDKIVVMTHADPETTKAQVKNTLETDAAWKNLNAVKNGEVYYLENDYFGMSANLKVIEALDMMHDLLY</sequence>
<keyword evidence="4" id="KW-0813">Transport</keyword>
<evidence type="ECO:0000313" key="18">
    <source>
        <dbReference type="EMBL" id="MBC5995552.1"/>
    </source>
</evidence>
<evidence type="ECO:0000256" key="11">
    <source>
        <dbReference type="ARBA" id="ARBA00023139"/>
    </source>
</evidence>
<keyword evidence="15" id="KW-0175">Coiled coil</keyword>
<organism evidence="18 19">
    <name type="scientific">Romboutsia faecis</name>
    <dbReference type="NCBI Taxonomy" id="2764597"/>
    <lineage>
        <taxon>Bacteria</taxon>
        <taxon>Bacillati</taxon>
        <taxon>Bacillota</taxon>
        <taxon>Clostridia</taxon>
        <taxon>Peptostreptococcales</taxon>
        <taxon>Peptostreptococcaceae</taxon>
        <taxon>Romboutsia</taxon>
    </lineage>
</organism>
<keyword evidence="6" id="KW-0349">Heme</keyword>
<dbReference type="PROSITE" id="PS50983">
    <property type="entry name" value="FE_B12_PBP"/>
    <property type="match status" value="1"/>
</dbReference>
<gene>
    <name evidence="18" type="primary">isdE</name>
    <name evidence="18" type="ORF">H8923_02150</name>
</gene>
<evidence type="ECO:0000256" key="4">
    <source>
        <dbReference type="ARBA" id="ARBA00022448"/>
    </source>
</evidence>
<dbReference type="NCBIfam" id="NF038402">
    <property type="entry name" value="TroA_like"/>
    <property type="match status" value="1"/>
</dbReference>
<keyword evidence="7" id="KW-0479">Metal-binding</keyword>
<keyword evidence="5" id="KW-1003">Cell membrane</keyword>
<dbReference type="EMBL" id="JACRWE010000001">
    <property type="protein sequence ID" value="MBC5995552.1"/>
    <property type="molecule type" value="Genomic_DNA"/>
</dbReference>
<dbReference type="SUPFAM" id="SSF53807">
    <property type="entry name" value="Helical backbone' metal receptor"/>
    <property type="match status" value="1"/>
</dbReference>
<keyword evidence="10" id="KW-0472">Membrane</keyword>
<evidence type="ECO:0000256" key="2">
    <source>
        <dbReference type="ARBA" id="ARBA00008814"/>
    </source>
</evidence>
<dbReference type="InterPro" id="IPR019957">
    <property type="entry name" value="ABC_transptr_haem-bd_IsdE"/>
</dbReference>
<evidence type="ECO:0000259" key="17">
    <source>
        <dbReference type="PROSITE" id="PS50983"/>
    </source>
</evidence>
<feature type="coiled-coil region" evidence="15">
    <location>
        <begin position="144"/>
        <end position="174"/>
    </location>
</feature>
<keyword evidence="19" id="KW-1185">Reference proteome</keyword>
<keyword evidence="8 16" id="KW-0732">Signal</keyword>
<evidence type="ECO:0000256" key="5">
    <source>
        <dbReference type="ARBA" id="ARBA00022475"/>
    </source>
</evidence>
<comment type="caution">
    <text evidence="18">The sequence shown here is derived from an EMBL/GenBank/DDBJ whole genome shotgun (WGS) entry which is preliminary data.</text>
</comment>
<keyword evidence="11" id="KW-0564">Palmitate</keyword>
<evidence type="ECO:0000256" key="8">
    <source>
        <dbReference type="ARBA" id="ARBA00022729"/>
    </source>
</evidence>
<dbReference type="Proteomes" id="UP000609849">
    <property type="component" value="Unassembled WGS sequence"/>
</dbReference>
<dbReference type="InterPro" id="IPR054828">
    <property type="entry name" value="Vit_B12_bind_prot"/>
</dbReference>
<name>A0ABR7JKW7_9FIRM</name>
<feature type="chain" id="PRO_5046657365" description="High-affinity heme uptake system protein IsdE" evidence="16">
    <location>
        <begin position="22"/>
        <end position="299"/>
    </location>
</feature>
<accession>A0ABR7JKW7</accession>
<dbReference type="NCBIfam" id="TIGR03659">
    <property type="entry name" value="IsdE"/>
    <property type="match status" value="1"/>
</dbReference>
<evidence type="ECO:0000256" key="1">
    <source>
        <dbReference type="ARBA" id="ARBA00001970"/>
    </source>
</evidence>
<protein>
    <recommendedName>
        <fullName evidence="3">High-affinity heme uptake system protein IsdE</fullName>
    </recommendedName>
    <alternativeName>
        <fullName evidence="14">Iron-regulated surface determinant protein E</fullName>
    </alternativeName>
    <alternativeName>
        <fullName evidence="13">Staphylococcal iron-regulated protein F</fullName>
    </alternativeName>
</protein>
<evidence type="ECO:0000256" key="9">
    <source>
        <dbReference type="ARBA" id="ARBA00023004"/>
    </source>
</evidence>
<dbReference type="InterPro" id="IPR002491">
    <property type="entry name" value="ABC_transptr_periplasmic_BD"/>
</dbReference>
<dbReference type="InterPro" id="IPR050902">
    <property type="entry name" value="ABC_Transporter_SBP"/>
</dbReference>
<evidence type="ECO:0000256" key="13">
    <source>
        <dbReference type="ARBA" id="ARBA00031148"/>
    </source>
</evidence>
<comment type="cofactor">
    <cofactor evidence="1">
        <name>heme b</name>
        <dbReference type="ChEBI" id="CHEBI:60344"/>
    </cofactor>
</comment>
<evidence type="ECO:0000256" key="14">
    <source>
        <dbReference type="ARBA" id="ARBA00031463"/>
    </source>
</evidence>
<evidence type="ECO:0000256" key="7">
    <source>
        <dbReference type="ARBA" id="ARBA00022723"/>
    </source>
</evidence>
<evidence type="ECO:0000256" key="3">
    <source>
        <dbReference type="ARBA" id="ARBA00015862"/>
    </source>
</evidence>
<feature type="domain" description="Fe/B12 periplasmic-binding" evidence="17">
    <location>
        <begin position="47"/>
        <end position="299"/>
    </location>
</feature>
<reference evidence="18 19" key="1">
    <citation type="submission" date="2020-08" db="EMBL/GenBank/DDBJ databases">
        <authorList>
            <person name="Liu C."/>
            <person name="Sun Q."/>
        </authorList>
    </citation>
    <scope>NUCLEOTIDE SEQUENCE [LARGE SCALE GENOMIC DNA]</scope>
    <source>
        <strain evidence="18 19">NSJ-18</strain>
    </source>
</reference>
<dbReference type="Gene3D" id="3.40.50.1980">
    <property type="entry name" value="Nitrogenase molybdenum iron protein domain"/>
    <property type="match status" value="2"/>
</dbReference>
<dbReference type="Pfam" id="PF01497">
    <property type="entry name" value="Peripla_BP_2"/>
    <property type="match status" value="1"/>
</dbReference>
<evidence type="ECO:0000313" key="19">
    <source>
        <dbReference type="Proteomes" id="UP000609849"/>
    </source>
</evidence>
<evidence type="ECO:0000256" key="10">
    <source>
        <dbReference type="ARBA" id="ARBA00023136"/>
    </source>
</evidence>
<evidence type="ECO:0000256" key="12">
    <source>
        <dbReference type="ARBA" id="ARBA00023288"/>
    </source>
</evidence>
<feature type="signal peptide" evidence="16">
    <location>
        <begin position="1"/>
        <end position="21"/>
    </location>
</feature>
<dbReference type="PROSITE" id="PS51257">
    <property type="entry name" value="PROKAR_LIPOPROTEIN"/>
    <property type="match status" value="1"/>
</dbReference>
<evidence type="ECO:0000256" key="16">
    <source>
        <dbReference type="SAM" id="SignalP"/>
    </source>
</evidence>
<comment type="similarity">
    <text evidence="2">Belongs to the bacterial solute-binding protein 8 family.</text>
</comment>
<proteinExistence type="inferred from homology"/>
<dbReference type="PANTHER" id="PTHR30535:SF36">
    <property type="entry name" value="HIGH-AFFINITY HEME UPTAKE SYSTEM PROTEIN ISDE"/>
    <property type="match status" value="1"/>
</dbReference>
<dbReference type="PANTHER" id="PTHR30535">
    <property type="entry name" value="VITAMIN B12-BINDING PROTEIN"/>
    <property type="match status" value="1"/>
</dbReference>
<evidence type="ECO:0000256" key="15">
    <source>
        <dbReference type="SAM" id="Coils"/>
    </source>
</evidence>
<dbReference type="RefSeq" id="WP_153925432.1">
    <property type="nucleotide sequence ID" value="NZ_JACRWE010000001.1"/>
</dbReference>
<evidence type="ECO:0000256" key="6">
    <source>
        <dbReference type="ARBA" id="ARBA00022617"/>
    </source>
</evidence>
<keyword evidence="9" id="KW-0408">Iron</keyword>